<dbReference type="EMBL" id="FNAC01000017">
    <property type="protein sequence ID" value="SDD17523.1"/>
    <property type="molecule type" value="Genomic_DNA"/>
</dbReference>
<protein>
    <recommendedName>
        <fullName evidence="3">DUF4160 domain-containing protein</fullName>
    </recommendedName>
</protein>
<dbReference type="RefSeq" id="WP_087939284.1">
    <property type="nucleotide sequence ID" value="NZ_FNAC01000017.1"/>
</dbReference>
<dbReference type="AlphaFoldDB" id="A0A1G6SL57"/>
<proteinExistence type="predicted"/>
<sequence length="76" mass="8972">MPTILKINGYRFFFYSNDHLPKHILVEKSGKAAKFLLDPIELISTKNFSAPELREIRILIQENIKSLTKSWDEYFN</sequence>
<organism evidence="1 2">
    <name type="scientific">Algoriphagus faecimaris</name>
    <dbReference type="NCBI Taxonomy" id="686796"/>
    <lineage>
        <taxon>Bacteria</taxon>
        <taxon>Pseudomonadati</taxon>
        <taxon>Bacteroidota</taxon>
        <taxon>Cytophagia</taxon>
        <taxon>Cytophagales</taxon>
        <taxon>Cyclobacteriaceae</taxon>
        <taxon>Algoriphagus</taxon>
    </lineage>
</organism>
<keyword evidence="2" id="KW-1185">Reference proteome</keyword>
<dbReference type="OrthoDB" id="122670at2"/>
<dbReference type="STRING" id="686796.SAMN04488104_101773"/>
<evidence type="ECO:0000313" key="1">
    <source>
        <dbReference type="EMBL" id="SDD17523.1"/>
    </source>
</evidence>
<evidence type="ECO:0008006" key="3">
    <source>
        <dbReference type="Google" id="ProtNLM"/>
    </source>
</evidence>
<dbReference type="Proteomes" id="UP000199060">
    <property type="component" value="Unassembled WGS sequence"/>
</dbReference>
<dbReference type="Pfam" id="PF13711">
    <property type="entry name" value="DUF4160"/>
    <property type="match status" value="1"/>
</dbReference>
<dbReference type="InterPro" id="IPR025427">
    <property type="entry name" value="DUF4160"/>
</dbReference>
<gene>
    <name evidence="1" type="ORF">SAMN04488104_101773</name>
</gene>
<name>A0A1G6SL57_9BACT</name>
<reference evidence="2" key="1">
    <citation type="submission" date="2016-10" db="EMBL/GenBank/DDBJ databases">
        <authorList>
            <person name="Varghese N."/>
            <person name="Submissions S."/>
        </authorList>
    </citation>
    <scope>NUCLEOTIDE SEQUENCE [LARGE SCALE GENOMIC DNA]</scope>
    <source>
        <strain evidence="2">DSM 23095</strain>
    </source>
</reference>
<accession>A0A1G6SL57</accession>
<evidence type="ECO:0000313" key="2">
    <source>
        <dbReference type="Proteomes" id="UP000199060"/>
    </source>
</evidence>